<organism evidence="1 2">
    <name type="scientific">Pseudooceanicola nanhaiensis</name>
    <dbReference type="NCBI Taxonomy" id="375761"/>
    <lineage>
        <taxon>Bacteria</taxon>
        <taxon>Pseudomonadati</taxon>
        <taxon>Pseudomonadota</taxon>
        <taxon>Alphaproteobacteria</taxon>
        <taxon>Rhodobacterales</taxon>
        <taxon>Paracoccaceae</taxon>
        <taxon>Pseudooceanicola</taxon>
    </lineage>
</organism>
<proteinExistence type="predicted"/>
<dbReference type="SUPFAM" id="SSF56784">
    <property type="entry name" value="HAD-like"/>
    <property type="match status" value="1"/>
</dbReference>
<accession>A0A917SVI7</accession>
<dbReference type="EMBL" id="BMLF01000001">
    <property type="protein sequence ID" value="GGL99647.1"/>
    <property type="molecule type" value="Genomic_DNA"/>
</dbReference>
<reference evidence="1" key="2">
    <citation type="submission" date="2020-09" db="EMBL/GenBank/DDBJ databases">
        <authorList>
            <person name="Sun Q."/>
            <person name="Zhou Y."/>
        </authorList>
    </citation>
    <scope>NUCLEOTIDE SEQUENCE</scope>
    <source>
        <strain evidence="1">CGMCC 1.6293</strain>
    </source>
</reference>
<evidence type="ECO:0000313" key="2">
    <source>
        <dbReference type="Proteomes" id="UP000649829"/>
    </source>
</evidence>
<dbReference type="InterPro" id="IPR023214">
    <property type="entry name" value="HAD_sf"/>
</dbReference>
<dbReference type="Proteomes" id="UP000649829">
    <property type="component" value="Unassembled WGS sequence"/>
</dbReference>
<gene>
    <name evidence="1" type="ORF">GCM10011534_21830</name>
</gene>
<dbReference type="InterPro" id="IPR036412">
    <property type="entry name" value="HAD-like_sf"/>
</dbReference>
<dbReference type="Pfam" id="PF12710">
    <property type="entry name" value="HAD"/>
    <property type="match status" value="1"/>
</dbReference>
<reference evidence="1" key="1">
    <citation type="journal article" date="2014" name="Int. J. Syst. Evol. Microbiol.">
        <title>Complete genome sequence of Corynebacterium casei LMG S-19264T (=DSM 44701T), isolated from a smear-ripened cheese.</title>
        <authorList>
            <consortium name="US DOE Joint Genome Institute (JGI-PGF)"/>
            <person name="Walter F."/>
            <person name="Albersmeier A."/>
            <person name="Kalinowski J."/>
            <person name="Ruckert C."/>
        </authorList>
    </citation>
    <scope>NUCLEOTIDE SEQUENCE</scope>
    <source>
        <strain evidence="1">CGMCC 1.6293</strain>
    </source>
</reference>
<dbReference type="Gene3D" id="3.40.50.1000">
    <property type="entry name" value="HAD superfamily/HAD-like"/>
    <property type="match status" value="1"/>
</dbReference>
<protein>
    <submittedName>
        <fullName evidence="1">Haloacid dehalogenase</fullName>
    </submittedName>
</protein>
<name>A0A917SVI7_9RHOB</name>
<dbReference type="RefSeq" id="WP_036539831.1">
    <property type="nucleotide sequence ID" value="NZ_BMLF01000001.1"/>
</dbReference>
<sequence>MASDPLPSWQETGPRAALLDFVARVSDPDHADFVPAPERIAVFDNDGTLWSERPTYFQLLYARDRLNQKAGEDPALLENEVMRAVAEGDWDGAFSGGYEGLIGVVTVSHSGMTVEDFQTDVRDWLAGARHPETGRRYTDMVFAPMLELMALLRDAGFTVWIVTGGGVHFVRAFAAETYGIPPERVVGSTGPIEYRTEPGPPRIFKLPGLEFMDDGPGKPVGIDRQIGRVPIFAAGNSDGDYAMLEYVTSAPGPRFGLLVHHTDAEREFAYDRDVALGALERGLIDAEGRGWCVLDMARDWSAVWPER</sequence>
<comment type="caution">
    <text evidence="1">The sequence shown here is derived from an EMBL/GenBank/DDBJ whole genome shotgun (WGS) entry which is preliminary data.</text>
</comment>
<keyword evidence="2" id="KW-1185">Reference proteome</keyword>
<evidence type="ECO:0000313" key="1">
    <source>
        <dbReference type="EMBL" id="GGL99647.1"/>
    </source>
</evidence>
<dbReference type="AlphaFoldDB" id="A0A917SVI7"/>